<reference evidence="4 5" key="1">
    <citation type="submission" date="2019-11" db="EMBL/GenBank/DDBJ databases">
        <title>Whole genome sequence of Haloferax sp. MBLA0076.</title>
        <authorList>
            <person name="Seo M.-J."/>
            <person name="Cho E.-S."/>
        </authorList>
    </citation>
    <scope>NUCLEOTIDE SEQUENCE [LARGE SCALE GENOMIC DNA]</scope>
    <source>
        <strain evidence="4 5">MBLA0076</strain>
    </source>
</reference>
<evidence type="ECO:0000313" key="5">
    <source>
        <dbReference type="Proteomes" id="UP000439022"/>
    </source>
</evidence>
<gene>
    <name evidence="4" type="ORF">GJR96_07965</name>
</gene>
<dbReference type="CDD" id="cd00156">
    <property type="entry name" value="REC"/>
    <property type="match status" value="1"/>
</dbReference>
<dbReference type="Pfam" id="PF00072">
    <property type="entry name" value="Response_reg"/>
    <property type="match status" value="1"/>
</dbReference>
<dbReference type="Gene3D" id="3.40.50.2300">
    <property type="match status" value="1"/>
</dbReference>
<dbReference type="Proteomes" id="UP000439022">
    <property type="component" value="Unassembled WGS sequence"/>
</dbReference>
<evidence type="ECO:0000313" key="4">
    <source>
        <dbReference type="EMBL" id="MRX21891.1"/>
    </source>
</evidence>
<dbReference type="GO" id="GO:0000160">
    <property type="term" value="P:phosphorelay signal transduction system"/>
    <property type="evidence" value="ECO:0007669"/>
    <property type="project" value="InterPro"/>
</dbReference>
<dbReference type="PANTHER" id="PTHR44591">
    <property type="entry name" value="STRESS RESPONSE REGULATOR PROTEIN 1"/>
    <property type="match status" value="1"/>
</dbReference>
<dbReference type="SMART" id="SM00448">
    <property type="entry name" value="REC"/>
    <property type="match status" value="1"/>
</dbReference>
<dbReference type="PANTHER" id="PTHR44591:SF3">
    <property type="entry name" value="RESPONSE REGULATORY DOMAIN-CONTAINING PROTEIN"/>
    <property type="match status" value="1"/>
</dbReference>
<evidence type="ECO:0000256" key="1">
    <source>
        <dbReference type="ARBA" id="ARBA00022553"/>
    </source>
</evidence>
<proteinExistence type="predicted"/>
<dbReference type="EMBL" id="WKJO01000001">
    <property type="protein sequence ID" value="MRX21891.1"/>
    <property type="molecule type" value="Genomic_DNA"/>
</dbReference>
<dbReference type="Pfam" id="PF18545">
    <property type="entry name" value="HalOD1"/>
    <property type="match status" value="1"/>
</dbReference>
<protein>
    <submittedName>
        <fullName evidence="4">Response regulator</fullName>
    </submittedName>
</protein>
<dbReference type="SUPFAM" id="SSF52172">
    <property type="entry name" value="CheY-like"/>
    <property type="match status" value="1"/>
</dbReference>
<dbReference type="InterPro" id="IPR050595">
    <property type="entry name" value="Bact_response_regulator"/>
</dbReference>
<keyword evidence="5" id="KW-1185">Reference proteome</keyword>
<feature type="modified residue" description="4-aspartylphosphate" evidence="2">
    <location>
        <position position="56"/>
    </location>
</feature>
<evidence type="ECO:0000259" key="3">
    <source>
        <dbReference type="PROSITE" id="PS50110"/>
    </source>
</evidence>
<dbReference type="AlphaFoldDB" id="A0A6A8GGH6"/>
<dbReference type="InterPro" id="IPR001789">
    <property type="entry name" value="Sig_transdc_resp-reg_receiver"/>
</dbReference>
<comment type="caution">
    <text evidence="4">The sequence shown here is derived from an EMBL/GenBank/DDBJ whole genome shotgun (WGS) entry which is preliminary data.</text>
</comment>
<sequence length="248" mass="26775">MCSSRTVLHVDDDADMLALSEATFRQLDAVSLLTAATATEALQVLSSHPVDCVVSDSLVLPDGVPLVEALRQQDEEVPIVLFTAKEWSEVAGTASNAEVSEYVQKAGPDDFAAVLRHVDELVYGTGVEKSLTGGISAIAEALADHESATSEATLRLDQDWELIGQWLGEEELGIVVVESIESHAGLPAIEHPLYESIDADALEALLRPVLEDEERPGIEVRFPYGDYQLAITSSGDIFVRQAPDETLY</sequence>
<name>A0A6A8GGH6_9EURY</name>
<organism evidence="4 5">
    <name type="scientific">Haloferax litoreum</name>
    <dbReference type="NCBI Taxonomy" id="2666140"/>
    <lineage>
        <taxon>Archaea</taxon>
        <taxon>Methanobacteriati</taxon>
        <taxon>Methanobacteriota</taxon>
        <taxon>Stenosarchaea group</taxon>
        <taxon>Halobacteria</taxon>
        <taxon>Halobacteriales</taxon>
        <taxon>Haloferacaceae</taxon>
        <taxon>Haloferax</taxon>
    </lineage>
</organism>
<evidence type="ECO:0000256" key="2">
    <source>
        <dbReference type="PROSITE-ProRule" id="PRU00169"/>
    </source>
</evidence>
<dbReference type="PROSITE" id="PS50110">
    <property type="entry name" value="RESPONSE_REGULATORY"/>
    <property type="match status" value="1"/>
</dbReference>
<keyword evidence="1 2" id="KW-0597">Phosphoprotein</keyword>
<accession>A0A6A8GGH6</accession>
<dbReference type="InterPro" id="IPR011006">
    <property type="entry name" value="CheY-like_superfamily"/>
</dbReference>
<dbReference type="RefSeq" id="WP_151162453.1">
    <property type="nucleotide sequence ID" value="NZ_WKJO01000001.1"/>
</dbReference>
<dbReference type="InterPro" id="IPR040624">
    <property type="entry name" value="HalOD1"/>
</dbReference>
<feature type="domain" description="Response regulatory" evidence="3">
    <location>
        <begin position="6"/>
        <end position="120"/>
    </location>
</feature>